<feature type="binding site" evidence="4">
    <location>
        <position position="221"/>
    </location>
    <ligand>
        <name>molybdate</name>
        <dbReference type="ChEBI" id="CHEBI:36264"/>
    </ligand>
</feature>
<dbReference type="Pfam" id="PF13531">
    <property type="entry name" value="SBP_bac_11"/>
    <property type="match status" value="1"/>
</dbReference>
<comment type="similarity">
    <text evidence="1">Belongs to the bacterial solute-binding protein ModA family.</text>
</comment>
<dbReference type="NCBIfam" id="TIGR01256">
    <property type="entry name" value="modA"/>
    <property type="match status" value="1"/>
</dbReference>
<dbReference type="AlphaFoldDB" id="A0A939T551"/>
<dbReference type="InterPro" id="IPR005950">
    <property type="entry name" value="ModA"/>
</dbReference>
<keyword evidence="3" id="KW-0732">Signal</keyword>
<dbReference type="GO" id="GO:0015689">
    <property type="term" value="P:molybdate ion transport"/>
    <property type="evidence" value="ECO:0007669"/>
    <property type="project" value="InterPro"/>
</dbReference>
<gene>
    <name evidence="6" type="primary">modA</name>
    <name evidence="6" type="ORF">J4573_06210</name>
</gene>
<feature type="binding site" evidence="4">
    <location>
        <position position="203"/>
    </location>
    <ligand>
        <name>molybdate</name>
        <dbReference type="ChEBI" id="CHEBI:36264"/>
    </ligand>
</feature>
<feature type="binding site" evidence="4">
    <location>
        <position position="179"/>
    </location>
    <ligand>
        <name>molybdate</name>
        <dbReference type="ChEBI" id="CHEBI:36264"/>
    </ligand>
</feature>
<dbReference type="Gene3D" id="3.40.190.10">
    <property type="entry name" value="Periplasmic binding protein-like II"/>
    <property type="match status" value="2"/>
</dbReference>
<sequence>MPDTPVSLLGGRPPRPPGKSRVPGDLHSAELHSGRRARGRRHTARFALFLLASGTLAGCGGSSSGALTVLAGSSLTDVSKELASSYEQSHRGVKVNFELGGSQEMTGRLDEHDAGDVLMTADEPTMDAAARYLTGPRRIVALGSMTIAVTPGNPKRILGLSDLTRPRLRVAVGAATNPAGRYARDIFRRAGLTVHWSSEEISVRGVLDRVRTGEADAGLVYITDLRSAPAAVGSVPIPAAQNVTATFPAQAIKGGNEKRARSFVDWLVSSDARKLFNKYGFATPAEGQA</sequence>
<evidence type="ECO:0000256" key="2">
    <source>
        <dbReference type="ARBA" id="ARBA00022723"/>
    </source>
</evidence>
<dbReference type="EMBL" id="JAGEOJ010000002">
    <property type="protein sequence ID" value="MBO2446677.1"/>
    <property type="molecule type" value="Genomic_DNA"/>
</dbReference>
<dbReference type="GO" id="GO:0046872">
    <property type="term" value="F:metal ion binding"/>
    <property type="evidence" value="ECO:0007669"/>
    <property type="project" value="UniProtKB-KW"/>
</dbReference>
<accession>A0A939T551</accession>
<name>A0A939T551_9ACTN</name>
<evidence type="ECO:0000256" key="1">
    <source>
        <dbReference type="ARBA" id="ARBA00009175"/>
    </source>
</evidence>
<feature type="region of interest" description="Disordered" evidence="5">
    <location>
        <begin position="1"/>
        <end position="38"/>
    </location>
</feature>
<dbReference type="GO" id="GO:0030973">
    <property type="term" value="F:molybdate ion binding"/>
    <property type="evidence" value="ECO:0007669"/>
    <property type="project" value="TreeGrafter"/>
</dbReference>
<keyword evidence="2 4" id="KW-0479">Metal-binding</keyword>
<keyword evidence="7" id="KW-1185">Reference proteome</keyword>
<evidence type="ECO:0000313" key="6">
    <source>
        <dbReference type="EMBL" id="MBO2446677.1"/>
    </source>
</evidence>
<organism evidence="6 7">
    <name type="scientific">Actinomadura barringtoniae</name>
    <dbReference type="NCBI Taxonomy" id="1427535"/>
    <lineage>
        <taxon>Bacteria</taxon>
        <taxon>Bacillati</taxon>
        <taxon>Actinomycetota</taxon>
        <taxon>Actinomycetes</taxon>
        <taxon>Streptosporangiales</taxon>
        <taxon>Thermomonosporaceae</taxon>
        <taxon>Actinomadura</taxon>
    </lineage>
</organism>
<dbReference type="SUPFAM" id="SSF53850">
    <property type="entry name" value="Periplasmic binding protein-like II"/>
    <property type="match status" value="1"/>
</dbReference>
<evidence type="ECO:0000256" key="5">
    <source>
        <dbReference type="SAM" id="MobiDB-lite"/>
    </source>
</evidence>
<evidence type="ECO:0000256" key="4">
    <source>
        <dbReference type="PIRSR" id="PIRSR004846-1"/>
    </source>
</evidence>
<keyword evidence="4" id="KW-0500">Molybdenum</keyword>
<evidence type="ECO:0000256" key="3">
    <source>
        <dbReference type="ARBA" id="ARBA00022729"/>
    </source>
</evidence>
<dbReference type="PANTHER" id="PTHR30632">
    <property type="entry name" value="MOLYBDATE-BINDING PERIPLASMIC PROTEIN"/>
    <property type="match status" value="1"/>
</dbReference>
<dbReference type="PIRSF" id="PIRSF004846">
    <property type="entry name" value="ModA"/>
    <property type="match status" value="1"/>
</dbReference>
<feature type="compositionally biased region" description="Low complexity" evidence="5">
    <location>
        <begin position="1"/>
        <end position="12"/>
    </location>
</feature>
<protein>
    <submittedName>
        <fullName evidence="6">Molybdate ABC transporter substrate-binding protein</fullName>
    </submittedName>
</protein>
<feature type="compositionally biased region" description="Basic and acidic residues" evidence="5">
    <location>
        <begin position="22"/>
        <end position="33"/>
    </location>
</feature>
<dbReference type="PANTHER" id="PTHR30632:SF0">
    <property type="entry name" value="SULFATE-BINDING PROTEIN"/>
    <property type="match status" value="1"/>
</dbReference>
<feature type="binding site" evidence="4">
    <location>
        <position position="74"/>
    </location>
    <ligand>
        <name>molybdate</name>
        <dbReference type="ChEBI" id="CHEBI:36264"/>
    </ligand>
</feature>
<comment type="caution">
    <text evidence="6">The sequence shown here is derived from an EMBL/GenBank/DDBJ whole genome shotgun (WGS) entry which is preliminary data.</text>
</comment>
<feature type="binding site" evidence="4">
    <location>
        <position position="102"/>
    </location>
    <ligand>
        <name>molybdate</name>
        <dbReference type="ChEBI" id="CHEBI:36264"/>
    </ligand>
</feature>
<reference evidence="6" key="1">
    <citation type="submission" date="2021-03" db="EMBL/GenBank/DDBJ databases">
        <authorList>
            <person name="Kanchanasin P."/>
            <person name="Saeng-In P."/>
            <person name="Phongsopitanun W."/>
            <person name="Yuki M."/>
            <person name="Kudo T."/>
            <person name="Ohkuma M."/>
            <person name="Tanasupawat S."/>
        </authorList>
    </citation>
    <scope>NUCLEOTIDE SEQUENCE</scope>
    <source>
        <strain evidence="6">GKU 128</strain>
    </source>
</reference>
<proteinExistence type="inferred from homology"/>
<dbReference type="InterPro" id="IPR050682">
    <property type="entry name" value="ModA/WtpA"/>
</dbReference>
<evidence type="ECO:0000313" key="7">
    <source>
        <dbReference type="Proteomes" id="UP000669179"/>
    </source>
</evidence>
<dbReference type="Proteomes" id="UP000669179">
    <property type="component" value="Unassembled WGS sequence"/>
</dbReference>